<protein>
    <submittedName>
        <fullName evidence="2">Uncharacterized protein</fullName>
    </submittedName>
</protein>
<comment type="caution">
    <text evidence="2">The sequence shown here is derived from an EMBL/GenBank/DDBJ whole genome shotgun (WGS) entry which is preliminary data.</text>
</comment>
<feature type="compositionally biased region" description="Basic residues" evidence="1">
    <location>
        <begin position="124"/>
        <end position="142"/>
    </location>
</feature>
<evidence type="ECO:0000256" key="1">
    <source>
        <dbReference type="SAM" id="MobiDB-lite"/>
    </source>
</evidence>
<name>A0A9P4Z2S4_9HYPO</name>
<keyword evidence="3" id="KW-1185">Reference proteome</keyword>
<dbReference type="PANTHER" id="PTHR38116">
    <property type="entry name" value="CHROMOSOME 7, WHOLE GENOME SHOTGUN SEQUENCE"/>
    <property type="match status" value="1"/>
</dbReference>
<proteinExistence type="predicted"/>
<dbReference type="EMBL" id="JAANYQ010000001">
    <property type="protein sequence ID" value="KAF4126655.1"/>
    <property type="molecule type" value="Genomic_DNA"/>
</dbReference>
<dbReference type="RefSeq" id="XP_035325307.1">
    <property type="nucleotide sequence ID" value="XM_035462377.1"/>
</dbReference>
<dbReference type="AlphaFoldDB" id="A0A9P4Z2S4"/>
<gene>
    <name evidence="2" type="ORF">GMORB2_0391</name>
</gene>
<dbReference type="PANTHER" id="PTHR38116:SF5">
    <property type="entry name" value="BZIP DOMAIN-CONTAINING PROTEIN"/>
    <property type="match status" value="1"/>
</dbReference>
<dbReference type="InterPro" id="IPR021833">
    <property type="entry name" value="DUF3425"/>
</dbReference>
<evidence type="ECO:0000313" key="2">
    <source>
        <dbReference type="EMBL" id="KAF4126655.1"/>
    </source>
</evidence>
<reference evidence="2" key="1">
    <citation type="submission" date="2020-03" db="EMBL/GenBank/DDBJ databases">
        <title>Site-based positive gene gene selection in Geosmithia morbida across the United States reveals a broad range of putative effectors and factors for local host and environmental adapation.</title>
        <authorList>
            <person name="Onufrak A."/>
            <person name="Murdoch R.W."/>
            <person name="Gazis R."/>
            <person name="Huff M."/>
            <person name="Staton M."/>
            <person name="Klingeman W."/>
            <person name="Hadziabdic D."/>
        </authorList>
    </citation>
    <scope>NUCLEOTIDE SEQUENCE</scope>
    <source>
        <strain evidence="2">1262</strain>
    </source>
</reference>
<dbReference type="GeneID" id="55966621"/>
<sequence length="325" mass="36573">MVENEVRPYYSTRATFTSTVSDTLSTFLTFTERERMTCWQIMASESFGLRDVVKYGVIHQGQFMSPEAYQLATVLPLRQWLGILHREVGEVVDISRVLTSGVRLLAGMSMPAGDVTRKGEIQHQHQHQHQHRHRHQQRRQRTHLSAMSFTSAVGANAMFLGMPAHNLLDMSLLSPFGRSSSSSSSGGSSGRDVEYRPLDSSWADLRPTAIQQTVTHHPLFDLLPWPEFRNAVITALYSNPPHVDADDLILDLWHDGIRCWRFADPDPATTDPSASASSVQNGLPWHSQSWEAAPWFLAKWAMLIGGPGSEMSRTSAWWRCMTQGM</sequence>
<organism evidence="2 3">
    <name type="scientific">Geosmithia morbida</name>
    <dbReference type="NCBI Taxonomy" id="1094350"/>
    <lineage>
        <taxon>Eukaryota</taxon>
        <taxon>Fungi</taxon>
        <taxon>Dikarya</taxon>
        <taxon>Ascomycota</taxon>
        <taxon>Pezizomycotina</taxon>
        <taxon>Sordariomycetes</taxon>
        <taxon>Hypocreomycetidae</taxon>
        <taxon>Hypocreales</taxon>
        <taxon>Bionectriaceae</taxon>
        <taxon>Geosmithia</taxon>
    </lineage>
</organism>
<dbReference type="Proteomes" id="UP000749293">
    <property type="component" value="Unassembled WGS sequence"/>
</dbReference>
<evidence type="ECO:0000313" key="3">
    <source>
        <dbReference type="Proteomes" id="UP000749293"/>
    </source>
</evidence>
<dbReference type="Pfam" id="PF11905">
    <property type="entry name" value="DUF3425"/>
    <property type="match status" value="1"/>
</dbReference>
<feature type="region of interest" description="Disordered" evidence="1">
    <location>
        <begin position="118"/>
        <end position="143"/>
    </location>
</feature>
<dbReference type="OrthoDB" id="2245989at2759"/>
<accession>A0A9P4Z2S4</accession>